<feature type="domain" description="GH18" evidence="2">
    <location>
        <begin position="171"/>
        <end position="482"/>
    </location>
</feature>
<evidence type="ECO:0000313" key="3">
    <source>
        <dbReference type="EMBL" id="SFS47133.1"/>
    </source>
</evidence>
<name>A0A1I6Q3X7_9BACL</name>
<organism evidence="3 4">
    <name type="scientific">Marininema halotolerans</name>
    <dbReference type="NCBI Taxonomy" id="1155944"/>
    <lineage>
        <taxon>Bacteria</taxon>
        <taxon>Bacillati</taxon>
        <taxon>Bacillota</taxon>
        <taxon>Bacilli</taxon>
        <taxon>Bacillales</taxon>
        <taxon>Thermoactinomycetaceae</taxon>
        <taxon>Marininema</taxon>
    </lineage>
</organism>
<accession>A0A1I6Q3X7</accession>
<dbReference type="PANTHER" id="PTHR46066">
    <property type="entry name" value="CHITINASE DOMAIN-CONTAINING PROTEIN 1 FAMILY MEMBER"/>
    <property type="match status" value="1"/>
</dbReference>
<dbReference type="GO" id="GO:0005975">
    <property type="term" value="P:carbohydrate metabolic process"/>
    <property type="evidence" value="ECO:0007669"/>
    <property type="project" value="InterPro"/>
</dbReference>
<dbReference type="RefSeq" id="WP_176391876.1">
    <property type="nucleotide sequence ID" value="NZ_FPAA01000002.1"/>
</dbReference>
<evidence type="ECO:0000256" key="1">
    <source>
        <dbReference type="SAM" id="MobiDB-lite"/>
    </source>
</evidence>
<proteinExistence type="predicted"/>
<keyword evidence="4" id="KW-1185">Reference proteome</keyword>
<gene>
    <name evidence="3" type="ORF">SAMN05444972_102320</name>
</gene>
<reference evidence="4" key="1">
    <citation type="submission" date="2016-10" db="EMBL/GenBank/DDBJ databases">
        <authorList>
            <person name="Varghese N."/>
            <person name="Submissions S."/>
        </authorList>
    </citation>
    <scope>NUCLEOTIDE SEQUENCE [LARGE SCALE GENOMIC DNA]</scope>
    <source>
        <strain evidence="4">DSM 45789</strain>
    </source>
</reference>
<dbReference type="Gene3D" id="3.20.20.80">
    <property type="entry name" value="Glycosidases"/>
    <property type="match status" value="1"/>
</dbReference>
<dbReference type="EMBL" id="FPAA01000002">
    <property type="protein sequence ID" value="SFS47133.1"/>
    <property type="molecule type" value="Genomic_DNA"/>
</dbReference>
<evidence type="ECO:0000313" key="4">
    <source>
        <dbReference type="Proteomes" id="UP000198660"/>
    </source>
</evidence>
<evidence type="ECO:0000259" key="2">
    <source>
        <dbReference type="PROSITE" id="PS51910"/>
    </source>
</evidence>
<dbReference type="InterPro" id="IPR001223">
    <property type="entry name" value="Glyco_hydro18_cat"/>
</dbReference>
<dbReference type="AlphaFoldDB" id="A0A1I6Q3X7"/>
<dbReference type="Gene3D" id="3.10.50.10">
    <property type="match status" value="1"/>
</dbReference>
<protein>
    <submittedName>
        <fullName evidence="3">Spore germination protein YaaH</fullName>
    </submittedName>
</protein>
<dbReference type="SUPFAM" id="SSF51445">
    <property type="entry name" value="(Trans)glycosidases"/>
    <property type="match status" value="1"/>
</dbReference>
<dbReference type="Pfam" id="PF00704">
    <property type="entry name" value="Glyco_hydro_18"/>
    <property type="match status" value="1"/>
</dbReference>
<dbReference type="InterPro" id="IPR029070">
    <property type="entry name" value="Chitinase_insertion_sf"/>
</dbReference>
<feature type="region of interest" description="Disordered" evidence="1">
    <location>
        <begin position="63"/>
        <end position="103"/>
    </location>
</feature>
<sequence>MRSHFDLRRKSTKTPKTAQRRLTLIGWWKRLFFLLFFLLLLGGSFWVGRVLIASKLYEPQKISTHGALPTDPLDDPRIKESGPESPNMAIDESDNPADWWTPGRRPPFLGPTDSIKRPLELPPNTQQILHNNWRNPSQSHQPQPSMFQSSNPPPLSLWWKQHPLPHSFKGKLHLSVWLPWWESNKTSTLLTKHATQIDEINPLGYDLTPDGTIHLRKGASLSKRVIQTAHRSKMTIIPVLGNVNSPSMTHTLLKTDKQRKKIVHHITQWVEWNHFDGVEIQFQPLFEKDRDYFCLFIEELAFSLHQHHRSLAVSVHPKTSTPGETAPQRAQDWKRIGKAADHVKIMAWNYSWGEPGPSAPSNWLEHVLTLAEQEIPDKKITISLSAQGYYWSKTNRQFPLLYNQLKQWQQAGAHPLQTKHGEDPCYRLVKSSTPFTGCVPDSLSIHSKLQLILHDHPHIHRWSLWYLGAEDPNVWPLLAKDP</sequence>
<dbReference type="Proteomes" id="UP000198660">
    <property type="component" value="Unassembled WGS sequence"/>
</dbReference>
<dbReference type="PANTHER" id="PTHR46066:SF2">
    <property type="entry name" value="CHITINASE DOMAIN-CONTAINING PROTEIN 1"/>
    <property type="match status" value="1"/>
</dbReference>
<dbReference type="PROSITE" id="PS51910">
    <property type="entry name" value="GH18_2"/>
    <property type="match status" value="1"/>
</dbReference>
<dbReference type="InterPro" id="IPR017853">
    <property type="entry name" value="GH"/>
</dbReference>